<dbReference type="AlphaFoldDB" id="A0A937UU14"/>
<dbReference type="Proteomes" id="UP000604475">
    <property type="component" value="Unassembled WGS sequence"/>
</dbReference>
<organism evidence="2 3">
    <name type="scientific">Frankia nepalensis</name>
    <dbReference type="NCBI Taxonomy" id="1836974"/>
    <lineage>
        <taxon>Bacteria</taxon>
        <taxon>Bacillati</taxon>
        <taxon>Actinomycetota</taxon>
        <taxon>Actinomycetes</taxon>
        <taxon>Frankiales</taxon>
        <taxon>Frankiaceae</taxon>
        <taxon>Frankia</taxon>
    </lineage>
</organism>
<protein>
    <submittedName>
        <fullName evidence="2">Uncharacterized protein</fullName>
    </submittedName>
</protein>
<keyword evidence="1" id="KW-0812">Transmembrane</keyword>
<dbReference type="EMBL" id="JAEACQ010000252">
    <property type="protein sequence ID" value="MBL7630616.1"/>
    <property type="molecule type" value="Genomic_DNA"/>
</dbReference>
<evidence type="ECO:0000313" key="2">
    <source>
        <dbReference type="EMBL" id="MBL7630616.1"/>
    </source>
</evidence>
<keyword evidence="1" id="KW-1133">Transmembrane helix</keyword>
<evidence type="ECO:0000313" key="3">
    <source>
        <dbReference type="Proteomes" id="UP000604475"/>
    </source>
</evidence>
<reference evidence="2" key="1">
    <citation type="submission" date="2020-12" db="EMBL/GenBank/DDBJ databases">
        <title>Genomic characterization of non-nitrogen-fixing Frankia strains.</title>
        <authorList>
            <person name="Carlos-Shanley C."/>
            <person name="Guerra T."/>
            <person name="Hahn D."/>
        </authorList>
    </citation>
    <scope>NUCLEOTIDE SEQUENCE</scope>
    <source>
        <strain evidence="2">CN6</strain>
    </source>
</reference>
<feature type="transmembrane region" description="Helical" evidence="1">
    <location>
        <begin position="48"/>
        <end position="68"/>
    </location>
</feature>
<comment type="caution">
    <text evidence="2">The sequence shown here is derived from an EMBL/GenBank/DDBJ whole genome shotgun (WGS) entry which is preliminary data.</text>
</comment>
<name>A0A937UU14_9ACTN</name>
<dbReference type="RefSeq" id="WP_203002484.1">
    <property type="nucleotide sequence ID" value="NZ_JADWYU010000084.1"/>
</dbReference>
<keyword evidence="3" id="KW-1185">Reference proteome</keyword>
<proteinExistence type="predicted"/>
<accession>A0A937UU14</accession>
<evidence type="ECO:0000256" key="1">
    <source>
        <dbReference type="SAM" id="Phobius"/>
    </source>
</evidence>
<keyword evidence="1" id="KW-0472">Membrane</keyword>
<gene>
    <name evidence="2" type="ORF">I7412_26340</name>
</gene>
<feature type="transmembrane region" description="Helical" evidence="1">
    <location>
        <begin position="6"/>
        <end position="28"/>
    </location>
</feature>
<sequence>MAESDGQGGLFLLALIVVVGLSVLISGLTRHIRSLWGIAQTFLKPMYAAVKTLVLVAFVLITVLVGLARTSGGDDASAPAAIIVAVSGDSVTTAPLP</sequence>